<feature type="compositionally biased region" description="Basic and acidic residues" evidence="5">
    <location>
        <begin position="524"/>
        <end position="539"/>
    </location>
</feature>
<dbReference type="GO" id="GO:0004386">
    <property type="term" value="F:helicase activity"/>
    <property type="evidence" value="ECO:0007669"/>
    <property type="project" value="UniProtKB-KW"/>
</dbReference>
<evidence type="ECO:0000256" key="1">
    <source>
        <dbReference type="ARBA" id="ARBA00022741"/>
    </source>
</evidence>
<dbReference type="InterPro" id="IPR027417">
    <property type="entry name" value="P-loop_NTPase"/>
</dbReference>
<dbReference type="GO" id="GO:0005524">
    <property type="term" value="F:ATP binding"/>
    <property type="evidence" value="ECO:0007669"/>
    <property type="project" value="UniProtKB-KW"/>
</dbReference>
<dbReference type="PANTHER" id="PTHR12131:SF1">
    <property type="entry name" value="ATP-DEPENDENT RNA HELICASE SUPV3L1, MITOCHONDRIAL-RELATED"/>
    <property type="match status" value="1"/>
</dbReference>
<dbReference type="GO" id="GO:0003676">
    <property type="term" value="F:nucleic acid binding"/>
    <property type="evidence" value="ECO:0007669"/>
    <property type="project" value="InterPro"/>
</dbReference>
<dbReference type="InterPro" id="IPR011545">
    <property type="entry name" value="DEAD/DEAH_box_helicase_dom"/>
</dbReference>
<dbReference type="STRING" id="1121428.DESHY_160092"/>
<evidence type="ECO:0000259" key="6">
    <source>
        <dbReference type="PROSITE" id="PS51192"/>
    </source>
</evidence>
<dbReference type="InterPro" id="IPR050699">
    <property type="entry name" value="RNA-DNA_Helicase"/>
</dbReference>
<proteinExistence type="predicted"/>
<organism evidence="7 8">
    <name type="scientific">Desulforamulus hydrothermalis Lam5 = DSM 18033</name>
    <dbReference type="NCBI Taxonomy" id="1121428"/>
    <lineage>
        <taxon>Bacteria</taxon>
        <taxon>Bacillati</taxon>
        <taxon>Bacillota</taxon>
        <taxon>Clostridia</taxon>
        <taxon>Eubacteriales</taxon>
        <taxon>Peptococcaceae</taxon>
        <taxon>Desulforamulus</taxon>
    </lineage>
</organism>
<keyword evidence="1" id="KW-0547">Nucleotide-binding</keyword>
<evidence type="ECO:0000313" key="8">
    <source>
        <dbReference type="Proteomes" id="UP000009315"/>
    </source>
</evidence>
<feature type="domain" description="Helicase ATP-binding" evidence="6">
    <location>
        <begin position="569"/>
        <end position="727"/>
    </location>
</feature>
<feature type="region of interest" description="Disordered" evidence="5">
    <location>
        <begin position="766"/>
        <end position="805"/>
    </location>
</feature>
<reference evidence="7 8" key="1">
    <citation type="journal article" date="2013" name="Genome Announc.">
        <title>Genome Sequence of the Sulfate-Reducing Bacterium Desulfotomaculum hydrothermale Lam5(T).</title>
        <authorList>
            <person name="Amin O."/>
            <person name="Fardeau M.L."/>
            <person name="Valette O."/>
            <person name="Hirschler-Rea A."/>
            <person name="Barbe V."/>
            <person name="Medigue C."/>
            <person name="Vacherie B."/>
            <person name="Ollivier B."/>
            <person name="Bertin P.N."/>
            <person name="Dolla A."/>
        </authorList>
    </citation>
    <scope>NUCLEOTIDE SEQUENCE [LARGE SCALE GENOMIC DNA]</scope>
    <source>
        <strain evidence="8">Lam5 / DSM 18033</strain>
    </source>
</reference>
<dbReference type="GO" id="GO:0055087">
    <property type="term" value="C:Ski complex"/>
    <property type="evidence" value="ECO:0007669"/>
    <property type="project" value="TreeGrafter"/>
</dbReference>
<dbReference type="Gene3D" id="3.40.50.300">
    <property type="entry name" value="P-loop containing nucleotide triphosphate hydrolases"/>
    <property type="match status" value="1"/>
</dbReference>
<dbReference type="GO" id="GO:0016787">
    <property type="term" value="F:hydrolase activity"/>
    <property type="evidence" value="ECO:0007669"/>
    <property type="project" value="UniProtKB-KW"/>
</dbReference>
<protein>
    <submittedName>
        <fullName evidence="7">DEAD/DEAH box helicase domain protein</fullName>
    </submittedName>
</protein>
<dbReference type="InterPro" id="IPR014001">
    <property type="entry name" value="Helicase_ATP-bd"/>
</dbReference>
<dbReference type="PROSITE" id="PS51192">
    <property type="entry name" value="HELICASE_ATP_BIND_1"/>
    <property type="match status" value="1"/>
</dbReference>
<sequence>MVVNDKEQLKSFILTRLPEDQPIKLVDLALKLRIKPQLLLPALQSLVAQRSLKAARPQGSEGGAAGLWLARNEVPAAELARLGEGVWSYSPQLLAVRQRQLAALLEDDARGRVLRLLADGLPRTAEQIQAELGDREMPPLQQINRLIQLPDGRFTLTDTAEGQAALEQRRREEQQRQAEIAKQEQKLREVFADGQALSKQELEQLLGGPLLPQVKFPVVRLVSGRYAAADSPAAWEDAARYLAGHGPLTLTDFTRKFKMHSRLVASLRTGKEVPPFIILPDGSITTTATPAGQQETERRQAGQGLQQKLADIYRRQPFFNLGTLLEQPEQREPAVTMMQAEGACRVNVNGVGLWAAPYPHDPQVIAQELKRLTGMHLAARPGPPVLPAAWLAGHSMTVQEAADKLKLSQADILNLCELEELTSFRLAGQVRVWREEVKAIKYNPLLHKIVKGASKITTLEAADLLDTTPDRIRRLVREGYINPAGEVEKEDGRTTILVRRGDIQAIKERFPGIEHEWSLAARQQRRDAARESAKREKQPAGKKRPRRAVTPPPPPVGPLALDDFQQQAVQAALEGRHVLVAAPTGTGKTVIAERLIEAVIQKGKAAVYTSPLKALSNQKFVDFRQVFGHETVGLVTGDISINPYAPLLIMTTEIFRNRCFAEPEGLADVACVVFDEIHYLDDPERGTAWEESIIFAPPHVKFLGLSATVPNIREIADWMSEVRGEPVEVVVETNRAVPLAINWLSSDGNIMDEEEAREYIELAAQKRSQERQAERRAAREEEFAMRSRRWSKGGARRSRKPLDRH</sequence>
<dbReference type="SMART" id="SM00487">
    <property type="entry name" value="DEXDc"/>
    <property type="match status" value="1"/>
</dbReference>
<comment type="caution">
    <text evidence="7">The sequence shown here is derived from an EMBL/GenBank/DDBJ whole genome shotgun (WGS) entry which is preliminary data.</text>
</comment>
<evidence type="ECO:0000313" key="7">
    <source>
        <dbReference type="EMBL" id="CCO07968.1"/>
    </source>
</evidence>
<evidence type="ECO:0000256" key="3">
    <source>
        <dbReference type="ARBA" id="ARBA00022806"/>
    </source>
</evidence>
<feature type="compositionally biased region" description="Basic residues" evidence="5">
    <location>
        <begin position="786"/>
        <end position="799"/>
    </location>
</feature>
<dbReference type="eggNOG" id="COG4581">
    <property type="taxonomic scope" value="Bacteria"/>
</dbReference>
<dbReference type="Proteomes" id="UP000009315">
    <property type="component" value="Unassembled WGS sequence"/>
</dbReference>
<feature type="compositionally biased region" description="Basic and acidic residues" evidence="5">
    <location>
        <begin position="767"/>
        <end position="785"/>
    </location>
</feature>
<keyword evidence="8" id="KW-1185">Reference proteome</keyword>
<keyword evidence="3 7" id="KW-0347">Helicase</keyword>
<keyword evidence="4" id="KW-0067">ATP-binding</keyword>
<feature type="region of interest" description="Disordered" evidence="5">
    <location>
        <begin position="521"/>
        <end position="554"/>
    </location>
</feature>
<keyword evidence="2" id="KW-0378">Hydrolase</keyword>
<dbReference type="RefSeq" id="WP_008411112.1">
    <property type="nucleotide sequence ID" value="NZ_CAOS01000008.1"/>
</dbReference>
<dbReference type="GO" id="GO:0070478">
    <property type="term" value="P:nuclear-transcribed mRNA catabolic process, 3'-5' exonucleolytic nonsense-mediated decay"/>
    <property type="evidence" value="ECO:0007669"/>
    <property type="project" value="TreeGrafter"/>
</dbReference>
<name>K8E8X6_9FIRM</name>
<dbReference type="Pfam" id="PF00270">
    <property type="entry name" value="DEAD"/>
    <property type="match status" value="1"/>
</dbReference>
<gene>
    <name evidence="7" type="ORF">DESHY_160092</name>
</gene>
<accession>K8E8X6</accession>
<evidence type="ECO:0000256" key="4">
    <source>
        <dbReference type="ARBA" id="ARBA00022840"/>
    </source>
</evidence>
<evidence type="ECO:0000256" key="5">
    <source>
        <dbReference type="SAM" id="MobiDB-lite"/>
    </source>
</evidence>
<dbReference type="PANTHER" id="PTHR12131">
    <property type="entry name" value="ATP-DEPENDENT RNA AND DNA HELICASE"/>
    <property type="match status" value="1"/>
</dbReference>
<dbReference type="AlphaFoldDB" id="K8E8X6"/>
<dbReference type="EMBL" id="CAOS01000008">
    <property type="protein sequence ID" value="CCO07968.1"/>
    <property type="molecule type" value="Genomic_DNA"/>
</dbReference>
<dbReference type="SUPFAM" id="SSF52540">
    <property type="entry name" value="P-loop containing nucleoside triphosphate hydrolases"/>
    <property type="match status" value="1"/>
</dbReference>
<evidence type="ECO:0000256" key="2">
    <source>
        <dbReference type="ARBA" id="ARBA00022801"/>
    </source>
</evidence>